<proteinExistence type="inferred from homology"/>
<organism evidence="10 11">
    <name type="scientific">Globodera pallida</name>
    <name type="common">Potato cyst nematode worm</name>
    <name type="synonym">Heterodera pallida</name>
    <dbReference type="NCBI Taxonomy" id="36090"/>
    <lineage>
        <taxon>Eukaryota</taxon>
        <taxon>Metazoa</taxon>
        <taxon>Ecdysozoa</taxon>
        <taxon>Nematoda</taxon>
        <taxon>Chromadorea</taxon>
        <taxon>Rhabditida</taxon>
        <taxon>Tylenchina</taxon>
        <taxon>Tylenchomorpha</taxon>
        <taxon>Tylenchoidea</taxon>
        <taxon>Heteroderidae</taxon>
        <taxon>Heteroderinae</taxon>
        <taxon>Globodera</taxon>
    </lineage>
</organism>
<dbReference type="GO" id="GO:0016010">
    <property type="term" value="C:dystrophin-associated glycoprotein complex"/>
    <property type="evidence" value="ECO:0007669"/>
    <property type="project" value="TreeGrafter"/>
</dbReference>
<dbReference type="Pfam" id="PF00169">
    <property type="entry name" value="PH"/>
    <property type="match status" value="1"/>
</dbReference>
<dbReference type="InterPro" id="IPR036034">
    <property type="entry name" value="PDZ_sf"/>
</dbReference>
<keyword evidence="4" id="KW-0963">Cytoplasm</keyword>
<dbReference type="WBParaSite" id="GPLIN_001022900">
    <property type="protein sequence ID" value="GPLIN_001022900"/>
    <property type="gene ID" value="GPLIN_001022900"/>
</dbReference>
<feature type="domain" description="PDZ" evidence="9">
    <location>
        <begin position="97"/>
        <end position="181"/>
    </location>
</feature>
<keyword evidence="5" id="KW-0677">Repeat</keyword>
<evidence type="ECO:0000256" key="1">
    <source>
        <dbReference type="ARBA" id="ARBA00004170"/>
    </source>
</evidence>
<dbReference type="GO" id="GO:0005198">
    <property type="term" value="F:structural molecule activity"/>
    <property type="evidence" value="ECO:0007669"/>
    <property type="project" value="InterPro"/>
</dbReference>
<dbReference type="InterPro" id="IPR001849">
    <property type="entry name" value="PH_domain"/>
</dbReference>
<dbReference type="PANTHER" id="PTHR10554">
    <property type="entry name" value="SYNTROPHIN"/>
    <property type="match status" value="1"/>
</dbReference>
<keyword evidence="6" id="KW-0472">Membrane</keyword>
<name>A0A183CBH8_GLOPA</name>
<dbReference type="GO" id="GO:0005856">
    <property type="term" value="C:cytoskeleton"/>
    <property type="evidence" value="ECO:0007669"/>
    <property type="project" value="UniProtKB-SubCell"/>
</dbReference>
<dbReference type="Pfam" id="PF23012">
    <property type="entry name" value="Syntrophin_4th"/>
    <property type="match status" value="1"/>
</dbReference>
<dbReference type="SUPFAM" id="SSF50156">
    <property type="entry name" value="PDZ domain-like"/>
    <property type="match status" value="1"/>
</dbReference>
<comment type="subcellular location">
    <subcellularLocation>
        <location evidence="2">Cytoplasm</location>
        <location evidence="2">Cytoskeleton</location>
    </subcellularLocation>
    <subcellularLocation>
        <location evidence="1">Membrane</location>
        <topology evidence="1">Peripheral membrane protein</topology>
    </subcellularLocation>
</comment>
<evidence type="ECO:0000256" key="2">
    <source>
        <dbReference type="ARBA" id="ARBA00004245"/>
    </source>
</evidence>
<dbReference type="PANTHER" id="PTHR10554:SF12">
    <property type="entry name" value="IP02644P"/>
    <property type="match status" value="1"/>
</dbReference>
<evidence type="ECO:0000256" key="6">
    <source>
        <dbReference type="ARBA" id="ARBA00023136"/>
    </source>
</evidence>
<accession>A0A183CBH8</accession>
<dbReference type="InterPro" id="IPR011993">
    <property type="entry name" value="PH-like_dom_sf"/>
</dbReference>
<dbReference type="InterPro" id="IPR055108">
    <property type="entry name" value="Syntrophin_4th"/>
</dbReference>
<dbReference type="Pfam" id="PF18012">
    <property type="entry name" value="PH_17"/>
    <property type="match status" value="1"/>
</dbReference>
<dbReference type="Gene3D" id="2.30.42.10">
    <property type="match status" value="1"/>
</dbReference>
<evidence type="ECO:0000256" key="4">
    <source>
        <dbReference type="ARBA" id="ARBA00022490"/>
    </source>
</evidence>
<dbReference type="Gene3D" id="2.30.29.30">
    <property type="entry name" value="Pleckstrin-homology domain (PH domain)/Phosphotyrosine-binding domain (PTB)"/>
    <property type="match status" value="1"/>
</dbReference>
<reference evidence="11" key="3">
    <citation type="submission" date="2016-06" db="UniProtKB">
        <authorList>
            <consortium name="WormBaseParasite"/>
        </authorList>
    </citation>
    <scope>IDENTIFICATION</scope>
</reference>
<evidence type="ECO:0000259" key="9">
    <source>
        <dbReference type="PROSITE" id="PS50106"/>
    </source>
</evidence>
<dbReference type="InterPro" id="IPR015482">
    <property type="entry name" value="Syntrophin"/>
</dbReference>
<dbReference type="Pfam" id="PF00595">
    <property type="entry name" value="PDZ"/>
    <property type="match status" value="1"/>
</dbReference>
<reference evidence="10" key="1">
    <citation type="submission" date="2013-12" db="EMBL/GenBank/DDBJ databases">
        <authorList>
            <person name="Aslett M."/>
        </authorList>
    </citation>
    <scope>NUCLEOTIDE SEQUENCE [LARGE SCALE GENOMIC DNA]</scope>
    <source>
        <strain evidence="10">Lindley</strain>
    </source>
</reference>
<dbReference type="PROSITE" id="PS50003">
    <property type="entry name" value="PH_DOMAIN"/>
    <property type="match status" value="1"/>
</dbReference>
<dbReference type="InterPro" id="IPR041428">
    <property type="entry name" value="PHsplit_syntrophin"/>
</dbReference>
<keyword evidence="7" id="KW-0206">Cytoskeleton</keyword>
<dbReference type="AlphaFoldDB" id="A0A183CBH8"/>
<evidence type="ECO:0000256" key="3">
    <source>
        <dbReference type="ARBA" id="ARBA00010798"/>
    </source>
</evidence>
<evidence type="ECO:0000259" key="8">
    <source>
        <dbReference type="PROSITE" id="PS50003"/>
    </source>
</evidence>
<evidence type="ECO:0000313" key="11">
    <source>
        <dbReference type="WBParaSite" id="GPLIN_001022900"/>
    </source>
</evidence>
<dbReference type="SUPFAM" id="SSF50729">
    <property type="entry name" value="PH domain-like"/>
    <property type="match status" value="2"/>
</dbReference>
<sequence>MIMECRKEWARNVSEDGCGGVQHRRRGGMVSSLRSSQLEVLVERREWHRVNVSLEETALVLSPLGDGFVDLGDPSVEQTDALSSNLGPWNPNPEKRFVRILKQENQGLGISIQGGAEGGRPIVIRCKIFSGMPADQTGALFVGDVILAVNGESLVNARHDEAVRALKHAGKMVNLQVQYRRDLHLRRENMLNRLGWEESRVGSSVGPAANGRGTGEAMRSFGLKLAFVTRNPLEDEDLENRTIEIRSHSARHVLTCSTSTEADAWFEAIHSCADALLTQALAQVNLILGQSPQVRRMGWLAEQDPEVGWRTVFVALTVNDLLLYESVPAIKQEWANPAITRPLIATRVVQTTARSFPVIMGLSDVISFSTRTGTQEGVRTHLFRLETHRELAAWVKAIIQNTYEACETIQQVSAPCIWNDQQCELSIQLDRGIKLSTSADGQLLWQYPFEAIRATGDDGQQFLWMDFGEPPGEQEVDLLCSPKAVVFILHTFLATKVYRLGLYA</sequence>
<keyword evidence="10" id="KW-1185">Reference proteome</keyword>
<dbReference type="SMART" id="SM00228">
    <property type="entry name" value="PDZ"/>
    <property type="match status" value="1"/>
</dbReference>
<protein>
    <submittedName>
        <fullName evidence="11">Syntrophin-1</fullName>
    </submittedName>
</protein>
<dbReference type="CDD" id="cd06801">
    <property type="entry name" value="PDZ_syntrophin-like"/>
    <property type="match status" value="1"/>
</dbReference>
<dbReference type="PROSITE" id="PS50106">
    <property type="entry name" value="PDZ"/>
    <property type="match status" value="1"/>
</dbReference>
<reference evidence="10" key="2">
    <citation type="submission" date="2014-05" db="EMBL/GenBank/DDBJ databases">
        <title>The genome and life-stage specific transcriptomes of Globodera pallida elucidate key aspects of plant parasitism by a cyst nematode.</title>
        <authorList>
            <person name="Cotton J.A."/>
            <person name="Lilley C.J."/>
            <person name="Jones L.M."/>
            <person name="Kikuchi T."/>
            <person name="Reid A.J."/>
            <person name="Thorpe P."/>
            <person name="Tsai I.J."/>
            <person name="Beasley H."/>
            <person name="Blok V."/>
            <person name="Cock P.J.A."/>
            <person name="Van den Akker S.E."/>
            <person name="Holroyd N."/>
            <person name="Hunt M."/>
            <person name="Mantelin S."/>
            <person name="Naghra H."/>
            <person name="Pain A."/>
            <person name="Palomares-Rius J.E."/>
            <person name="Zarowiecki M."/>
            <person name="Berriman M."/>
            <person name="Jones J.T."/>
            <person name="Urwin P.E."/>
        </authorList>
    </citation>
    <scope>NUCLEOTIDE SEQUENCE [LARGE SCALE GENOMIC DNA]</scope>
    <source>
        <strain evidence="10">Lindley</strain>
    </source>
</reference>
<dbReference type="Proteomes" id="UP000050741">
    <property type="component" value="Unassembled WGS sequence"/>
</dbReference>
<evidence type="ECO:0000256" key="5">
    <source>
        <dbReference type="ARBA" id="ARBA00022737"/>
    </source>
</evidence>
<dbReference type="SMART" id="SM00233">
    <property type="entry name" value="PH"/>
    <property type="match status" value="2"/>
</dbReference>
<evidence type="ECO:0000256" key="7">
    <source>
        <dbReference type="ARBA" id="ARBA00023212"/>
    </source>
</evidence>
<dbReference type="InterPro" id="IPR001478">
    <property type="entry name" value="PDZ"/>
</dbReference>
<evidence type="ECO:0000313" key="10">
    <source>
        <dbReference type="Proteomes" id="UP000050741"/>
    </source>
</evidence>
<comment type="similarity">
    <text evidence="3">Belongs to the syntrophin family.</text>
</comment>
<feature type="domain" description="PH" evidence="8">
    <location>
        <begin position="293"/>
        <end position="403"/>
    </location>
</feature>